<gene>
    <name evidence="2" type="ORF">MAM1_0002d00272</name>
</gene>
<dbReference type="AlphaFoldDB" id="A0A0C9MFX9"/>
<feature type="region of interest" description="Disordered" evidence="1">
    <location>
        <begin position="320"/>
        <end position="431"/>
    </location>
</feature>
<dbReference type="EMBL" id="DF836291">
    <property type="protein sequence ID" value="GAN00848.1"/>
    <property type="molecule type" value="Genomic_DNA"/>
</dbReference>
<dbReference type="Proteomes" id="UP000053815">
    <property type="component" value="Unassembled WGS sequence"/>
</dbReference>
<feature type="region of interest" description="Disordered" evidence="1">
    <location>
        <begin position="212"/>
        <end position="288"/>
    </location>
</feature>
<organism evidence="2">
    <name type="scientific">Mucor ambiguus</name>
    <dbReference type="NCBI Taxonomy" id="91626"/>
    <lineage>
        <taxon>Eukaryota</taxon>
        <taxon>Fungi</taxon>
        <taxon>Fungi incertae sedis</taxon>
        <taxon>Mucoromycota</taxon>
        <taxon>Mucoromycotina</taxon>
        <taxon>Mucoromycetes</taxon>
        <taxon>Mucorales</taxon>
        <taxon>Mucorineae</taxon>
        <taxon>Mucoraceae</taxon>
        <taxon>Mucor</taxon>
    </lineage>
</organism>
<feature type="compositionally biased region" description="Polar residues" evidence="1">
    <location>
        <begin position="356"/>
        <end position="372"/>
    </location>
</feature>
<accession>A0A0C9MFX9</accession>
<feature type="compositionally biased region" description="Low complexity" evidence="1">
    <location>
        <begin position="385"/>
        <end position="415"/>
    </location>
</feature>
<dbReference type="OrthoDB" id="2358153at2759"/>
<feature type="region of interest" description="Disordered" evidence="1">
    <location>
        <begin position="160"/>
        <end position="200"/>
    </location>
</feature>
<feature type="region of interest" description="Disordered" evidence="1">
    <location>
        <begin position="19"/>
        <end position="47"/>
    </location>
</feature>
<feature type="compositionally biased region" description="Low complexity" evidence="1">
    <location>
        <begin position="321"/>
        <end position="355"/>
    </location>
</feature>
<feature type="compositionally biased region" description="Basic residues" evidence="1">
    <location>
        <begin position="251"/>
        <end position="263"/>
    </location>
</feature>
<sequence length="535" mass="60912">MSENNLFQFAQVIAELPIQNSPQPSTSQPPPSHHPQQQQQHQQHSDTIRNYSTRYLRIRKNACVVCSVCFTCSRYYGVDCTCPEVQPRRGKNLPEGGLDSRAKKLHRNDPDDFEFSINWINENAHTMYKDESDRVMGLRELSEVSLCKAHSSTLYRAKKRHERNKDMSHAAPPSPADSAANDHIHPSPYMNPYPLNQSIGSGGLAAKVREISSSSQYHHHPPPPHPSHQPQPQMLRMHDVPDFTRLSHSTSMKRKRTFKHATKSPKMESQPQQQPHQQKPHHSVSTPLFTSSARMNNFVQQHSFTPSTSTSNVPAMPQNFQQHVQQQQQHQQQQQQIVHVPQQHVHVQPPQQHIQTPQLVDNFPSQLPPLQTRSHHEPIDPLPTSSSSLHAQQQQQQQQQQQTQSSQQQPSSQVQGYPHDTIMTSPRPEEAVVPPPMVIETVSLRPLSTSSEVPSPYYFRNLAITDSFTFRDLLAEIDMTGSPPPGKRIVISDSEKFYPLDQAIRNVIRRPHSTHLELCLGLTDKVSIDWNTYSS</sequence>
<keyword evidence="3" id="KW-1185">Reference proteome</keyword>
<protein>
    <submittedName>
        <fullName evidence="2">Uncharacterized protein</fullName>
    </submittedName>
</protein>
<reference evidence="2" key="1">
    <citation type="submission" date="2014-09" db="EMBL/GenBank/DDBJ databases">
        <title>Draft genome sequence of an oleaginous Mucoromycotina fungus Mucor ambiguus NBRC6742.</title>
        <authorList>
            <person name="Takeda I."/>
            <person name="Yamane N."/>
            <person name="Morita T."/>
            <person name="Tamano K."/>
            <person name="Machida M."/>
            <person name="Baker S."/>
            <person name="Koike H."/>
        </authorList>
    </citation>
    <scope>NUCLEOTIDE SEQUENCE</scope>
    <source>
        <strain evidence="2">NBRC 6742</strain>
    </source>
</reference>
<evidence type="ECO:0000256" key="1">
    <source>
        <dbReference type="SAM" id="MobiDB-lite"/>
    </source>
</evidence>
<proteinExistence type="predicted"/>
<evidence type="ECO:0000313" key="2">
    <source>
        <dbReference type="EMBL" id="GAN00848.1"/>
    </source>
</evidence>
<evidence type="ECO:0000313" key="3">
    <source>
        <dbReference type="Proteomes" id="UP000053815"/>
    </source>
</evidence>
<name>A0A0C9MFX9_9FUNG</name>